<evidence type="ECO:0000256" key="2">
    <source>
        <dbReference type="ARBA" id="ARBA00022723"/>
    </source>
</evidence>
<dbReference type="OrthoDB" id="5866228at2759"/>
<evidence type="ECO:0000256" key="4">
    <source>
        <dbReference type="ARBA" id="ARBA00022833"/>
    </source>
</evidence>
<evidence type="ECO:0000313" key="8">
    <source>
        <dbReference type="EMBL" id="CAH1782200.1"/>
    </source>
</evidence>
<gene>
    <name evidence="8" type="ORF">OFUS_LOCUS8673</name>
</gene>
<keyword evidence="2 6" id="KW-0479">Metal-binding</keyword>
<comment type="cofactor">
    <cofactor evidence="6 7">
        <name>Zn(2+)</name>
        <dbReference type="ChEBI" id="CHEBI:29105"/>
    </cofactor>
    <text evidence="6 7">Binds 1 zinc ion per subunit.</text>
</comment>
<evidence type="ECO:0000313" key="9">
    <source>
        <dbReference type="Proteomes" id="UP000749559"/>
    </source>
</evidence>
<dbReference type="InterPro" id="IPR006026">
    <property type="entry name" value="Peptidase_Metallo"/>
</dbReference>
<dbReference type="GO" id="GO:0004222">
    <property type="term" value="F:metalloendopeptidase activity"/>
    <property type="evidence" value="ECO:0007669"/>
    <property type="project" value="UniProtKB-UniRule"/>
</dbReference>
<feature type="binding site" evidence="6">
    <location>
        <position position="254"/>
    </location>
    <ligand>
        <name>Zn(2+)</name>
        <dbReference type="ChEBI" id="CHEBI:29105"/>
        <note>catalytic</note>
    </ligand>
</feature>
<dbReference type="SUPFAM" id="SSF55486">
    <property type="entry name" value="Metalloproteases ('zincins'), catalytic domain"/>
    <property type="match status" value="1"/>
</dbReference>
<sequence>MEYLTQRIFVYFLLCFVPIFAKANPVGTTLDKIVEMKPVNALVRLPELEASTPGRDDHPFDEFTTPQMAAILEKLNLTRGRLQGDIVLNRQEMIDLLLRLETIENAPHNKDTVGKDGHITQPHFKRPNVRKILNLFKLKQQRSLARTQRETVTRYRRSLANKEKWTFPISYFIDSSISPNSKKEMIRDSLDHWEEKTCASFREVSMTTSPGITFTSKTGCVSSVGMVLDNDGNEISLENGRCNQMGVIVHEVGHALGFYHTQTRPDRDSYVILYNNNIQTSKFEANYAKDTWDNFILYNLEYDYASVMHYSPQTFSITSTKENPTMDAVNPLYNGVMGNDAGLSFLDAKLFNIHYCSAECPGYS</sequence>
<keyword evidence="5 6" id="KW-0482">Metalloprotease</keyword>
<dbReference type="Proteomes" id="UP000749559">
    <property type="component" value="Unassembled WGS sequence"/>
</dbReference>
<organism evidence="8 9">
    <name type="scientific">Owenia fusiformis</name>
    <name type="common">Polychaete worm</name>
    <dbReference type="NCBI Taxonomy" id="6347"/>
    <lineage>
        <taxon>Eukaryota</taxon>
        <taxon>Metazoa</taxon>
        <taxon>Spiralia</taxon>
        <taxon>Lophotrochozoa</taxon>
        <taxon>Annelida</taxon>
        <taxon>Polychaeta</taxon>
        <taxon>Sedentaria</taxon>
        <taxon>Canalipalpata</taxon>
        <taxon>Sabellida</taxon>
        <taxon>Oweniida</taxon>
        <taxon>Oweniidae</taxon>
        <taxon>Owenia</taxon>
    </lineage>
</organism>
<feature type="chain" id="PRO_5042621118" description="Metalloendopeptidase" evidence="7">
    <location>
        <begin position="24"/>
        <end position="364"/>
    </location>
</feature>
<dbReference type="AlphaFoldDB" id="A0A8J1UUB7"/>
<dbReference type="PROSITE" id="PS51864">
    <property type="entry name" value="ASTACIN"/>
    <property type="match status" value="1"/>
</dbReference>
<comment type="caution">
    <text evidence="6">Lacks conserved residue(s) required for the propagation of feature annotation.</text>
</comment>
<keyword evidence="4 6" id="KW-0862">Zinc</keyword>
<keyword evidence="9" id="KW-1185">Reference proteome</keyword>
<evidence type="ECO:0000256" key="5">
    <source>
        <dbReference type="ARBA" id="ARBA00023049"/>
    </source>
</evidence>
<comment type="caution">
    <text evidence="8">The sequence shown here is derived from an EMBL/GenBank/DDBJ whole genome shotgun (WGS) entry which is preliminary data.</text>
</comment>
<dbReference type="PANTHER" id="PTHR10127">
    <property type="entry name" value="DISCOIDIN, CUB, EGF, LAMININ , AND ZINC METALLOPROTEASE DOMAIN CONTAINING"/>
    <property type="match status" value="1"/>
</dbReference>
<proteinExistence type="predicted"/>
<evidence type="ECO:0000256" key="6">
    <source>
        <dbReference type="PROSITE-ProRule" id="PRU01211"/>
    </source>
</evidence>
<dbReference type="PANTHER" id="PTHR10127:SF780">
    <property type="entry name" value="METALLOENDOPEPTIDASE"/>
    <property type="match status" value="1"/>
</dbReference>
<evidence type="ECO:0000256" key="1">
    <source>
        <dbReference type="ARBA" id="ARBA00022670"/>
    </source>
</evidence>
<feature type="binding site" evidence="6">
    <location>
        <position position="250"/>
    </location>
    <ligand>
        <name>Zn(2+)</name>
        <dbReference type="ChEBI" id="CHEBI:29105"/>
        <note>catalytic</note>
    </ligand>
</feature>
<dbReference type="SMART" id="SM00235">
    <property type="entry name" value="ZnMc"/>
    <property type="match status" value="1"/>
</dbReference>
<dbReference type="EC" id="3.4.24.-" evidence="7"/>
<feature type="signal peptide" evidence="7">
    <location>
        <begin position="1"/>
        <end position="23"/>
    </location>
</feature>
<keyword evidence="6" id="KW-1015">Disulfide bond</keyword>
<dbReference type="Gene3D" id="3.40.390.10">
    <property type="entry name" value="Collagenase (Catalytic Domain)"/>
    <property type="match status" value="1"/>
</dbReference>
<keyword evidence="3 6" id="KW-0378">Hydrolase</keyword>
<dbReference type="InterPro" id="IPR024079">
    <property type="entry name" value="MetalloPept_cat_dom_sf"/>
</dbReference>
<feature type="binding site" evidence="6">
    <location>
        <position position="260"/>
    </location>
    <ligand>
        <name>Zn(2+)</name>
        <dbReference type="ChEBI" id="CHEBI:29105"/>
        <note>catalytic</note>
    </ligand>
</feature>
<dbReference type="InterPro" id="IPR001506">
    <property type="entry name" value="Peptidase_M12A"/>
</dbReference>
<keyword evidence="7" id="KW-0732">Signal</keyword>
<dbReference type="InterPro" id="IPR034035">
    <property type="entry name" value="Astacin-like_dom"/>
</dbReference>
<feature type="active site" evidence="6">
    <location>
        <position position="251"/>
    </location>
</feature>
<feature type="non-terminal residue" evidence="8">
    <location>
        <position position="1"/>
    </location>
</feature>
<dbReference type="Pfam" id="PF01400">
    <property type="entry name" value="Astacin"/>
    <property type="match status" value="1"/>
</dbReference>
<evidence type="ECO:0000256" key="7">
    <source>
        <dbReference type="RuleBase" id="RU361183"/>
    </source>
</evidence>
<dbReference type="GO" id="GO:0008270">
    <property type="term" value="F:zinc ion binding"/>
    <property type="evidence" value="ECO:0007669"/>
    <property type="project" value="UniProtKB-UniRule"/>
</dbReference>
<name>A0A8J1UUB7_OWEFU</name>
<dbReference type="CDD" id="cd04280">
    <property type="entry name" value="ZnMc_astacin_like"/>
    <property type="match status" value="1"/>
</dbReference>
<accession>A0A8J1UUB7</accession>
<evidence type="ECO:0000256" key="3">
    <source>
        <dbReference type="ARBA" id="ARBA00022801"/>
    </source>
</evidence>
<feature type="disulfide bond" evidence="6">
    <location>
        <begin position="220"/>
        <end position="242"/>
    </location>
</feature>
<keyword evidence="1 6" id="KW-0645">Protease</keyword>
<dbReference type="EMBL" id="CAIIXF020000004">
    <property type="protein sequence ID" value="CAH1782200.1"/>
    <property type="molecule type" value="Genomic_DNA"/>
</dbReference>
<protein>
    <recommendedName>
        <fullName evidence="7">Metalloendopeptidase</fullName>
        <ecNumber evidence="7">3.4.24.-</ecNumber>
    </recommendedName>
</protein>
<dbReference type="PRINTS" id="PR00480">
    <property type="entry name" value="ASTACIN"/>
</dbReference>
<dbReference type="GO" id="GO:0006508">
    <property type="term" value="P:proteolysis"/>
    <property type="evidence" value="ECO:0007669"/>
    <property type="project" value="UniProtKB-KW"/>
</dbReference>
<reference evidence="8" key="1">
    <citation type="submission" date="2022-03" db="EMBL/GenBank/DDBJ databases">
        <authorList>
            <person name="Martin C."/>
        </authorList>
    </citation>
    <scope>NUCLEOTIDE SEQUENCE</scope>
</reference>